<feature type="transmembrane region" description="Helical" evidence="1">
    <location>
        <begin position="98"/>
        <end position="120"/>
    </location>
</feature>
<dbReference type="OrthoDB" id="2334857at2"/>
<feature type="transmembrane region" description="Helical" evidence="1">
    <location>
        <begin position="158"/>
        <end position="181"/>
    </location>
</feature>
<evidence type="ECO:0000256" key="1">
    <source>
        <dbReference type="SAM" id="Phobius"/>
    </source>
</evidence>
<gene>
    <name evidence="2" type="ORF">FYJ62_04940</name>
</gene>
<dbReference type="RefSeq" id="WP_154548320.1">
    <property type="nucleotide sequence ID" value="NZ_VUMX01000010.1"/>
</dbReference>
<accession>A0A6A8MDX8</accession>
<keyword evidence="1" id="KW-0472">Membrane</keyword>
<proteinExistence type="predicted"/>
<keyword evidence="1" id="KW-0812">Transmembrane</keyword>
<feature type="transmembrane region" description="Helical" evidence="1">
    <location>
        <begin position="232"/>
        <end position="250"/>
    </location>
</feature>
<protein>
    <submittedName>
        <fullName evidence="2">Uncharacterized protein</fullName>
    </submittedName>
</protein>
<keyword evidence="3" id="KW-1185">Reference proteome</keyword>
<dbReference type="EMBL" id="VUMX01000010">
    <property type="protein sequence ID" value="MST86997.1"/>
    <property type="molecule type" value="Genomic_DNA"/>
</dbReference>
<evidence type="ECO:0000313" key="2">
    <source>
        <dbReference type="EMBL" id="MST86997.1"/>
    </source>
</evidence>
<comment type="caution">
    <text evidence="2">The sequence shown here is derived from an EMBL/GenBank/DDBJ whole genome shotgun (WGS) entry which is preliminary data.</text>
</comment>
<reference evidence="2 3" key="1">
    <citation type="submission" date="2019-08" db="EMBL/GenBank/DDBJ databases">
        <title>In-depth cultivation of the pig gut microbiome towards novel bacterial diversity and tailored functional studies.</title>
        <authorList>
            <person name="Wylensek D."/>
            <person name="Hitch T.C.A."/>
            <person name="Clavel T."/>
        </authorList>
    </citation>
    <scope>NUCLEOTIDE SEQUENCE [LARGE SCALE GENOMIC DNA]</scope>
    <source>
        <strain evidence="2 3">Bifido-178-WT-2B</strain>
    </source>
</reference>
<name>A0A6A8MDX8_9LACO</name>
<keyword evidence="1" id="KW-1133">Transmembrane helix</keyword>
<dbReference type="AlphaFoldDB" id="A0A6A8MDX8"/>
<dbReference type="Proteomes" id="UP000438120">
    <property type="component" value="Unassembled WGS sequence"/>
</dbReference>
<sequence>MIRQQLIRISRRWQTWIALLIGLAMIVIQAMTISKANTNFINSAYVHLTGFDYTGMGSRSYFVILPLLSALAAGSTNSEDKKQRFLSMQLSRETPQKYLADINLSAFIAGGLLGIIPLILEGCYYFSKYSLRPLPKHYELSPIASNGWGAGLFFSHPFLFWLLCLLIIFVFSGLFSLIATASAAFRIPYGMEIVIPFLISIASSLARDLTGFEGLSIPSIITPTFSNNYRSTFPSLFIYPALILLGVILVDHWRVHHDLL</sequence>
<organism evidence="2 3">
    <name type="scientific">Lactobacillus porci</name>
    <dbReference type="NCBI Taxonomy" id="2012477"/>
    <lineage>
        <taxon>Bacteria</taxon>
        <taxon>Bacillati</taxon>
        <taxon>Bacillota</taxon>
        <taxon>Bacilli</taxon>
        <taxon>Lactobacillales</taxon>
        <taxon>Lactobacillaceae</taxon>
        <taxon>Lactobacillus</taxon>
    </lineage>
</organism>
<feature type="transmembrane region" description="Helical" evidence="1">
    <location>
        <begin position="60"/>
        <end position="77"/>
    </location>
</feature>
<evidence type="ECO:0000313" key="3">
    <source>
        <dbReference type="Proteomes" id="UP000438120"/>
    </source>
</evidence>